<sequence>MPLYTYKCESCELEMDKVFPMKDCPSEVECIACHRLARKILSVGRGGFQTDNDVKWLPSACEVLQRVGEPPLTTRTEYRKYLKDNGLIPGR</sequence>
<dbReference type="EMBL" id="MT142035">
    <property type="protein sequence ID" value="QJA73551.1"/>
    <property type="molecule type" value="Genomic_DNA"/>
</dbReference>
<accession>A0A6M3JW26</accession>
<feature type="domain" description="Putative regulatory protein FmdB zinc ribbon" evidence="1">
    <location>
        <begin position="1"/>
        <end position="42"/>
    </location>
</feature>
<evidence type="ECO:0000259" key="1">
    <source>
        <dbReference type="SMART" id="SM00834"/>
    </source>
</evidence>
<proteinExistence type="predicted"/>
<dbReference type="SMART" id="SM00834">
    <property type="entry name" value="CxxC_CXXC_SSSS"/>
    <property type="match status" value="1"/>
</dbReference>
<dbReference type="AlphaFoldDB" id="A0A6M3JW26"/>
<reference evidence="2" key="1">
    <citation type="submission" date="2020-03" db="EMBL/GenBank/DDBJ databases">
        <title>The deep terrestrial virosphere.</title>
        <authorList>
            <person name="Holmfeldt K."/>
            <person name="Nilsson E."/>
            <person name="Simone D."/>
            <person name="Lopez-Fernandez M."/>
            <person name="Wu X."/>
            <person name="de Brujin I."/>
            <person name="Lundin D."/>
            <person name="Andersson A."/>
            <person name="Bertilsson S."/>
            <person name="Dopson M."/>
        </authorList>
    </citation>
    <scope>NUCLEOTIDE SEQUENCE</scope>
    <source>
        <strain evidence="2">MM415A02324</strain>
    </source>
</reference>
<dbReference type="InterPro" id="IPR013429">
    <property type="entry name" value="Regulatory_FmdB_Zinc_ribbon"/>
</dbReference>
<dbReference type="NCBIfam" id="TIGR02605">
    <property type="entry name" value="CxxC_CxxC_SSSS"/>
    <property type="match status" value="1"/>
</dbReference>
<evidence type="ECO:0000313" key="2">
    <source>
        <dbReference type="EMBL" id="QJA73551.1"/>
    </source>
</evidence>
<protein>
    <recommendedName>
        <fullName evidence="1">Putative regulatory protein FmdB zinc ribbon domain-containing protein</fullName>
    </recommendedName>
</protein>
<name>A0A6M3JW26_9ZZZZ</name>
<organism evidence="2">
    <name type="scientific">viral metagenome</name>
    <dbReference type="NCBI Taxonomy" id="1070528"/>
    <lineage>
        <taxon>unclassified sequences</taxon>
        <taxon>metagenomes</taxon>
        <taxon>organismal metagenomes</taxon>
    </lineage>
</organism>
<gene>
    <name evidence="2" type="ORF">MM415A02324_0007</name>
</gene>